<keyword evidence="1" id="KW-0472">Membrane</keyword>
<gene>
    <name evidence="2" type="ORF">D7Z94_05895</name>
</gene>
<dbReference type="OrthoDB" id="1453192at2"/>
<organism evidence="2 3">
    <name type="scientific">Ulvibacterium marinum</name>
    <dbReference type="NCBI Taxonomy" id="2419782"/>
    <lineage>
        <taxon>Bacteria</taxon>
        <taxon>Pseudomonadati</taxon>
        <taxon>Bacteroidota</taxon>
        <taxon>Flavobacteriia</taxon>
        <taxon>Flavobacteriales</taxon>
        <taxon>Flavobacteriaceae</taxon>
        <taxon>Ulvibacterium</taxon>
    </lineage>
</organism>
<sequence>MWIKLVITVITILLLFDEYFKVIEKVKKKNRRKILLIALALLSILSLVDVVIEVNEGNELIQKANNIIKKSDTLISQSNVITNDLHENIESVKETGESLAGIDSVLKGVRDSVSNQVEILKAAVIKSKELFRLEQQKFELDKPNLIIPSGQVLLVDSNINNNGYDITFIVHNFGNRAAKDIQIQALALLSSNQFIDFDEGKFNTETSGTPTMPGTLQTTANKRLVFNIPKIRFDNENFGIFLVFKISYLDEATGILHQANQFMTYNSKKSFESPFDDAKQSQINKVINEIKRNRINEFLTSEYLN</sequence>
<protein>
    <submittedName>
        <fullName evidence="2">Uncharacterized protein</fullName>
    </submittedName>
</protein>
<evidence type="ECO:0000313" key="3">
    <source>
        <dbReference type="Proteomes" id="UP000276603"/>
    </source>
</evidence>
<feature type="transmembrane region" description="Helical" evidence="1">
    <location>
        <begin position="6"/>
        <end position="22"/>
    </location>
</feature>
<keyword evidence="3" id="KW-1185">Reference proteome</keyword>
<feature type="transmembrane region" description="Helical" evidence="1">
    <location>
        <begin position="34"/>
        <end position="52"/>
    </location>
</feature>
<dbReference type="EMBL" id="RBCJ01000001">
    <property type="protein sequence ID" value="RKN83355.1"/>
    <property type="molecule type" value="Genomic_DNA"/>
</dbReference>
<reference evidence="2 3" key="1">
    <citation type="submission" date="2018-10" db="EMBL/GenBank/DDBJ databases">
        <title>Ulvibacterium marinum gen. nov., sp. nov., a novel marine bacterium of the family Flavobacteriaceae, isolated from a culture of the green alga Ulva prolifera.</title>
        <authorList>
            <person name="Zhang Z."/>
        </authorList>
    </citation>
    <scope>NUCLEOTIDE SEQUENCE [LARGE SCALE GENOMIC DNA]</scope>
    <source>
        <strain evidence="2 3">CCMM003</strain>
    </source>
</reference>
<comment type="caution">
    <text evidence="2">The sequence shown here is derived from an EMBL/GenBank/DDBJ whole genome shotgun (WGS) entry which is preliminary data.</text>
</comment>
<accession>A0A3B0CA66</accession>
<evidence type="ECO:0000256" key="1">
    <source>
        <dbReference type="SAM" id="Phobius"/>
    </source>
</evidence>
<name>A0A3B0CA66_9FLAO</name>
<dbReference type="RefSeq" id="WP_120710562.1">
    <property type="nucleotide sequence ID" value="NZ_RBCJ01000001.1"/>
</dbReference>
<proteinExistence type="predicted"/>
<dbReference type="AlphaFoldDB" id="A0A3B0CA66"/>
<evidence type="ECO:0000313" key="2">
    <source>
        <dbReference type="EMBL" id="RKN83355.1"/>
    </source>
</evidence>
<keyword evidence="1" id="KW-1133">Transmembrane helix</keyword>
<dbReference type="Proteomes" id="UP000276603">
    <property type="component" value="Unassembled WGS sequence"/>
</dbReference>
<keyword evidence="1" id="KW-0812">Transmembrane</keyword>